<keyword evidence="3" id="KW-1185">Reference proteome</keyword>
<protein>
    <recommendedName>
        <fullName evidence="4">Pentapeptide repeat-containing protein</fullName>
    </recommendedName>
</protein>
<dbReference type="RefSeq" id="WP_349185861.1">
    <property type="nucleotide sequence ID" value="NZ_JBBMEN010000003.1"/>
</dbReference>
<evidence type="ECO:0000313" key="3">
    <source>
        <dbReference type="Proteomes" id="UP001465119"/>
    </source>
</evidence>
<dbReference type="EMBL" id="JBBMEN010000003">
    <property type="protein sequence ID" value="MEQ2385003.1"/>
    <property type="molecule type" value="Genomic_DNA"/>
</dbReference>
<feature type="transmembrane region" description="Helical" evidence="1">
    <location>
        <begin position="318"/>
        <end position="336"/>
    </location>
</feature>
<keyword evidence="1" id="KW-0812">Transmembrane</keyword>
<accession>A0ABV1C0A0</accession>
<proteinExistence type="predicted"/>
<sequence>MQTVVKIKLELNNGQSVDNEFVYKDSFLSICDDMIKKIFPSVDTCTIVSCCFTIGSDNLSVCVSNYSLTDEICFFAFHNMPMKLHSFQVFGVNIHLVDCTTDLLQLDCEKILLAECQIAQANIGLNGHYEVLKSRNSQTDTCTAYTMNVFDIRSCHIETLKTYIQCNYVNVQESTISNFYFYGGFVGKVVAVVNTLNIWQFCQIRNLEVDCQVNNLKVEDSSISKFIAKGKCHIGDISSVSTEWSDAYNFDPESFNNKNSVVWEIIVKSAEHSGNSQIIAEANYNIVKALYQEEKGLGKIMGKVFDFCSGYGYKPLRVFKAGSILIGSVFVLLVILRPNKCKVSQCLAYAVAGIAGQSGLTICNGISFWIVTLEYLLGVILFAVFVNGLYLRYKN</sequence>
<evidence type="ECO:0000313" key="2">
    <source>
        <dbReference type="EMBL" id="MEQ2385003.1"/>
    </source>
</evidence>
<keyword evidence="1" id="KW-0472">Membrane</keyword>
<comment type="caution">
    <text evidence="2">The sequence shown here is derived from an EMBL/GenBank/DDBJ whole genome shotgun (WGS) entry which is preliminary data.</text>
</comment>
<feature type="transmembrane region" description="Helical" evidence="1">
    <location>
        <begin position="348"/>
        <end position="369"/>
    </location>
</feature>
<organism evidence="2 3">
    <name type="scientific">Faecalibacterium intestinale</name>
    <dbReference type="NCBI Taxonomy" id="3133155"/>
    <lineage>
        <taxon>Bacteria</taxon>
        <taxon>Bacillati</taxon>
        <taxon>Bacillota</taxon>
        <taxon>Clostridia</taxon>
        <taxon>Eubacteriales</taxon>
        <taxon>Oscillospiraceae</taxon>
        <taxon>Faecalibacterium</taxon>
    </lineage>
</organism>
<keyword evidence="1" id="KW-1133">Transmembrane helix</keyword>
<name>A0ABV1C0A0_9FIRM</name>
<gene>
    <name evidence="2" type="ORF">WMO20_03495</name>
</gene>
<dbReference type="Proteomes" id="UP001465119">
    <property type="component" value="Unassembled WGS sequence"/>
</dbReference>
<feature type="transmembrane region" description="Helical" evidence="1">
    <location>
        <begin position="375"/>
        <end position="393"/>
    </location>
</feature>
<evidence type="ECO:0000256" key="1">
    <source>
        <dbReference type="SAM" id="Phobius"/>
    </source>
</evidence>
<reference evidence="2 3" key="1">
    <citation type="submission" date="2024-03" db="EMBL/GenBank/DDBJ databases">
        <title>Human intestinal bacterial collection.</title>
        <authorList>
            <person name="Pauvert C."/>
            <person name="Hitch T.C.A."/>
            <person name="Clavel T."/>
        </authorList>
    </citation>
    <scope>NUCLEOTIDE SEQUENCE [LARGE SCALE GENOMIC DNA]</scope>
    <source>
        <strain evidence="2 3">CLA-AA-H281</strain>
    </source>
</reference>
<evidence type="ECO:0008006" key="4">
    <source>
        <dbReference type="Google" id="ProtNLM"/>
    </source>
</evidence>